<dbReference type="AlphaFoldDB" id="A0A5C6FMA5"/>
<dbReference type="PROSITE" id="PS50123">
    <property type="entry name" value="CHER"/>
    <property type="match status" value="1"/>
</dbReference>
<dbReference type="Gene3D" id="3.40.50.150">
    <property type="entry name" value="Vaccinia Virus protein VP39"/>
    <property type="match status" value="1"/>
</dbReference>
<dbReference type="PRINTS" id="PR00996">
    <property type="entry name" value="CHERMTFRASE"/>
</dbReference>
<feature type="domain" description="CheR-type methyltransferase" evidence="6">
    <location>
        <begin position="1"/>
        <end position="275"/>
    </location>
</feature>
<keyword evidence="5" id="KW-0949">S-adenosyl-L-methionine</keyword>
<dbReference type="OrthoDB" id="288469at2"/>
<evidence type="ECO:0000313" key="7">
    <source>
        <dbReference type="EMBL" id="TWU63290.1"/>
    </source>
</evidence>
<comment type="caution">
    <text evidence="7">The sequence shown here is derived from an EMBL/GenBank/DDBJ whole genome shotgun (WGS) entry which is preliminary data.</text>
</comment>
<dbReference type="SUPFAM" id="SSF47757">
    <property type="entry name" value="Chemotaxis receptor methyltransferase CheR, N-terminal domain"/>
    <property type="match status" value="1"/>
</dbReference>
<keyword evidence="3 7" id="KW-0489">Methyltransferase</keyword>
<dbReference type="EMBL" id="SJPZ01000002">
    <property type="protein sequence ID" value="TWU63290.1"/>
    <property type="molecule type" value="Genomic_DNA"/>
</dbReference>
<dbReference type="SUPFAM" id="SSF53335">
    <property type="entry name" value="S-adenosyl-L-methionine-dependent methyltransferases"/>
    <property type="match status" value="1"/>
</dbReference>
<dbReference type="Pfam" id="PF03705">
    <property type="entry name" value="CheR_N"/>
    <property type="match status" value="1"/>
</dbReference>
<dbReference type="GO" id="GO:0032259">
    <property type="term" value="P:methylation"/>
    <property type="evidence" value="ECO:0007669"/>
    <property type="project" value="UniProtKB-KW"/>
</dbReference>
<evidence type="ECO:0000256" key="1">
    <source>
        <dbReference type="ARBA" id="ARBA00001541"/>
    </source>
</evidence>
<evidence type="ECO:0000256" key="4">
    <source>
        <dbReference type="ARBA" id="ARBA00022679"/>
    </source>
</evidence>
<name>A0A5C6FMA5_9PLAN</name>
<evidence type="ECO:0000256" key="3">
    <source>
        <dbReference type="ARBA" id="ARBA00022603"/>
    </source>
</evidence>
<dbReference type="InterPro" id="IPR050903">
    <property type="entry name" value="Bact_Chemotaxis_MeTrfase"/>
</dbReference>
<accession>A0A5C6FMA5</accession>
<evidence type="ECO:0000313" key="8">
    <source>
        <dbReference type="Proteomes" id="UP000316476"/>
    </source>
</evidence>
<evidence type="ECO:0000256" key="2">
    <source>
        <dbReference type="ARBA" id="ARBA00012534"/>
    </source>
</evidence>
<dbReference type="InterPro" id="IPR036804">
    <property type="entry name" value="CheR_N_sf"/>
</dbReference>
<dbReference type="PANTHER" id="PTHR24422:SF21">
    <property type="entry name" value="CHEMOTAXIS PROTEIN METHYLTRANSFERASE 1"/>
    <property type="match status" value="1"/>
</dbReference>
<dbReference type="InterPro" id="IPR029063">
    <property type="entry name" value="SAM-dependent_MTases_sf"/>
</dbReference>
<gene>
    <name evidence="7" type="primary">cheR2</name>
    <name evidence="7" type="ORF">V7x_50300</name>
</gene>
<dbReference type="RefSeq" id="WP_146415925.1">
    <property type="nucleotide sequence ID" value="NZ_SJPZ01000002.1"/>
</dbReference>
<dbReference type="Proteomes" id="UP000316476">
    <property type="component" value="Unassembled WGS sequence"/>
</dbReference>
<dbReference type="InterPro" id="IPR022641">
    <property type="entry name" value="CheR_N"/>
</dbReference>
<dbReference type="InterPro" id="IPR000780">
    <property type="entry name" value="CheR_MeTrfase"/>
</dbReference>
<protein>
    <recommendedName>
        <fullName evidence="2">protein-glutamate O-methyltransferase</fullName>
        <ecNumber evidence="2">2.1.1.80</ecNumber>
    </recommendedName>
</protein>
<sequence length="275" mass="31562">MQATVERHHLDRVRGLAKQLCGIHLDGSKDYLIRRRLNELMVDEKIDNLQDLLALAEAPYNRKIRERMVDALTTHETLFFRDKSPFDALTQHIIPKLYREAVGRPKLRIWSAACSTGQEPYSLAIACLESLPERSRWDIRIDASDVSVGTVEAAKRGRFQNFELSRGLSPQQQSRYFRREGSDYRIVDEVRGMVNFQVNNLLTSTPPGHDYDVILCRNVAIYFTPADRRRIYQKMASALRPQGYLFLGCSEVPTNVSDLFKTVPLGRATSYQRIG</sequence>
<dbReference type="EC" id="2.1.1.80" evidence="2"/>
<dbReference type="SMART" id="SM00138">
    <property type="entry name" value="MeTrc"/>
    <property type="match status" value="1"/>
</dbReference>
<comment type="catalytic activity">
    <reaction evidence="1">
        <text>L-glutamyl-[protein] + S-adenosyl-L-methionine = [protein]-L-glutamate 5-O-methyl ester + S-adenosyl-L-homocysteine</text>
        <dbReference type="Rhea" id="RHEA:24452"/>
        <dbReference type="Rhea" id="RHEA-COMP:10208"/>
        <dbReference type="Rhea" id="RHEA-COMP:10311"/>
        <dbReference type="ChEBI" id="CHEBI:29973"/>
        <dbReference type="ChEBI" id="CHEBI:57856"/>
        <dbReference type="ChEBI" id="CHEBI:59789"/>
        <dbReference type="ChEBI" id="CHEBI:82795"/>
        <dbReference type="EC" id="2.1.1.80"/>
    </reaction>
</comment>
<dbReference type="GO" id="GO:0008983">
    <property type="term" value="F:protein-glutamate O-methyltransferase activity"/>
    <property type="evidence" value="ECO:0007669"/>
    <property type="project" value="UniProtKB-EC"/>
</dbReference>
<keyword evidence="4 7" id="KW-0808">Transferase</keyword>
<organism evidence="7 8">
    <name type="scientific">Crateriforma conspicua</name>
    <dbReference type="NCBI Taxonomy" id="2527996"/>
    <lineage>
        <taxon>Bacteria</taxon>
        <taxon>Pseudomonadati</taxon>
        <taxon>Planctomycetota</taxon>
        <taxon>Planctomycetia</taxon>
        <taxon>Planctomycetales</taxon>
        <taxon>Planctomycetaceae</taxon>
        <taxon>Crateriforma</taxon>
    </lineage>
</organism>
<proteinExistence type="predicted"/>
<dbReference type="InterPro" id="IPR022642">
    <property type="entry name" value="CheR_C"/>
</dbReference>
<dbReference type="Gene3D" id="1.10.155.10">
    <property type="entry name" value="Chemotaxis receptor methyltransferase CheR, N-terminal domain"/>
    <property type="match status" value="1"/>
</dbReference>
<evidence type="ECO:0000256" key="5">
    <source>
        <dbReference type="ARBA" id="ARBA00022691"/>
    </source>
</evidence>
<dbReference type="PANTHER" id="PTHR24422">
    <property type="entry name" value="CHEMOTAXIS PROTEIN METHYLTRANSFERASE"/>
    <property type="match status" value="1"/>
</dbReference>
<reference evidence="7 8" key="1">
    <citation type="submission" date="2019-02" db="EMBL/GenBank/DDBJ databases">
        <title>Deep-cultivation of Planctomycetes and their phenomic and genomic characterization uncovers novel biology.</title>
        <authorList>
            <person name="Wiegand S."/>
            <person name="Jogler M."/>
            <person name="Boedeker C."/>
            <person name="Pinto D."/>
            <person name="Vollmers J."/>
            <person name="Rivas-Marin E."/>
            <person name="Kohn T."/>
            <person name="Peeters S.H."/>
            <person name="Heuer A."/>
            <person name="Rast P."/>
            <person name="Oberbeckmann S."/>
            <person name="Bunk B."/>
            <person name="Jeske O."/>
            <person name="Meyerdierks A."/>
            <person name="Storesund J.E."/>
            <person name="Kallscheuer N."/>
            <person name="Luecker S."/>
            <person name="Lage O.M."/>
            <person name="Pohl T."/>
            <person name="Merkel B.J."/>
            <person name="Hornburger P."/>
            <person name="Mueller R.-W."/>
            <person name="Bruemmer F."/>
            <person name="Labrenz M."/>
            <person name="Spormann A.M."/>
            <person name="Op Den Camp H."/>
            <person name="Overmann J."/>
            <person name="Amann R."/>
            <person name="Jetten M.S.M."/>
            <person name="Mascher T."/>
            <person name="Medema M.H."/>
            <person name="Devos D.P."/>
            <person name="Kaster A.-K."/>
            <person name="Ovreas L."/>
            <person name="Rohde M."/>
            <person name="Galperin M.Y."/>
            <person name="Jogler C."/>
        </authorList>
    </citation>
    <scope>NUCLEOTIDE SEQUENCE [LARGE SCALE GENOMIC DNA]</scope>
    <source>
        <strain evidence="7 8">V7</strain>
    </source>
</reference>
<dbReference type="Pfam" id="PF01739">
    <property type="entry name" value="CheR"/>
    <property type="match status" value="1"/>
</dbReference>
<evidence type="ECO:0000259" key="6">
    <source>
        <dbReference type="PROSITE" id="PS50123"/>
    </source>
</evidence>